<evidence type="ECO:0000313" key="1">
    <source>
        <dbReference type="EMBL" id="GKI18704.1"/>
    </source>
</evidence>
<dbReference type="AlphaFoldDB" id="A0AA37KS79"/>
<accession>A0AA37KS79</accession>
<name>A0AA37KS79_9BACT</name>
<reference evidence="1" key="1">
    <citation type="submission" date="2022-01" db="EMBL/GenBank/DDBJ databases">
        <title>Novel bile acid biosynthetic pathways are enriched in the microbiome of centenarians.</title>
        <authorList>
            <person name="Sato Y."/>
            <person name="Atarashi K."/>
            <person name="Plichta R.D."/>
            <person name="Arai Y."/>
            <person name="Sasajima S."/>
            <person name="Kearney M.S."/>
            <person name="Suda W."/>
            <person name="Takeshita K."/>
            <person name="Sasaki T."/>
            <person name="Okamoto S."/>
            <person name="Skelly N.A."/>
            <person name="Okamura Y."/>
            <person name="Vlamakis H."/>
            <person name="Li Y."/>
            <person name="Tanoue T."/>
            <person name="Takei H."/>
            <person name="Nittono H."/>
            <person name="Narushima S."/>
            <person name="Irie J."/>
            <person name="Itoh H."/>
            <person name="Moriya K."/>
            <person name="Sugiura Y."/>
            <person name="Suematsu M."/>
            <person name="Moritoki N."/>
            <person name="Shibata S."/>
            <person name="Littman R.D."/>
            <person name="Fischbach A.M."/>
            <person name="Uwamino Y."/>
            <person name="Inoue T."/>
            <person name="Honda A."/>
            <person name="Hattori M."/>
            <person name="Murai T."/>
            <person name="Xavier J.R."/>
            <person name="Hirose N."/>
            <person name="Honda K."/>
        </authorList>
    </citation>
    <scope>NUCLEOTIDE SEQUENCE</scope>
    <source>
        <strain evidence="1">CE91-St16</strain>
    </source>
</reference>
<gene>
    <name evidence="1" type="ORF">CE91St16_16120</name>
</gene>
<sequence length="188" mass="19820">MLVAGIVFLTVMDGLTLFSRLQAQRMEALTAAGRRIDGYYRVVWLISRADSIRSCAPAQLELYCGDSRSELSLRDSALVFSCGDFRDTLLRGVGTLRLETCESVPCTLIGAACGSSAGTIFGAASGSAPDAASGIAPDNAFGTVPGTASDSVTIVFSGGFAAKFPVRSAARKYDDALEKIEESHVYEE</sequence>
<evidence type="ECO:0000313" key="2">
    <source>
        <dbReference type="Proteomes" id="UP001055105"/>
    </source>
</evidence>
<protein>
    <submittedName>
        <fullName evidence="1">Uncharacterized protein</fullName>
    </submittedName>
</protein>
<comment type="caution">
    <text evidence="1">The sequence shown here is derived from an EMBL/GenBank/DDBJ whole genome shotgun (WGS) entry which is preliminary data.</text>
</comment>
<proteinExistence type="predicted"/>
<dbReference type="Proteomes" id="UP001055105">
    <property type="component" value="Unassembled WGS sequence"/>
</dbReference>
<dbReference type="EMBL" id="BQOL01000001">
    <property type="protein sequence ID" value="GKI18704.1"/>
    <property type="molecule type" value="Genomic_DNA"/>
</dbReference>
<organism evidence="1 2">
    <name type="scientific">Alistipes finegoldii</name>
    <dbReference type="NCBI Taxonomy" id="214856"/>
    <lineage>
        <taxon>Bacteria</taxon>
        <taxon>Pseudomonadati</taxon>
        <taxon>Bacteroidota</taxon>
        <taxon>Bacteroidia</taxon>
        <taxon>Bacteroidales</taxon>
        <taxon>Rikenellaceae</taxon>
        <taxon>Alistipes</taxon>
    </lineage>
</organism>